<gene>
    <name evidence="1" type="ORF">FSB_LOCUS15757</name>
</gene>
<dbReference type="PANTHER" id="PTHR12725:SF117">
    <property type="entry name" value="HALOACID DEHALOGENASE-LIKE HYDROLASE"/>
    <property type="match status" value="1"/>
</dbReference>
<dbReference type="EMBL" id="OIVN01000953">
    <property type="protein sequence ID" value="SPC87875.1"/>
    <property type="molecule type" value="Genomic_DNA"/>
</dbReference>
<name>A0A2N9FLA9_FAGSY</name>
<sequence length="199" mass="22197">MDDTLYPMSSGLNLACRKNIEDYMLQHLHMDETEVPRMCLELYREYGTTMAGLKALGYEFDNDEFHAYVHGRLPYEVLKPDPVLRNLLISMPQRKIIFTNADKAHASQVLSRLGLEDCFEGIICFETLNPPHEPVDCLDVPEDNAVLTGGTPEAEANSIDHALSSIHNIKEALPEIWEGEGEQIGQVIQSSAVATVVLA</sequence>
<dbReference type="SUPFAM" id="SSF56784">
    <property type="entry name" value="HAD-like"/>
    <property type="match status" value="1"/>
</dbReference>
<dbReference type="NCBIfam" id="TIGR01993">
    <property type="entry name" value="Pyr-5-nucltdase"/>
    <property type="match status" value="1"/>
</dbReference>
<dbReference type="InterPro" id="IPR036412">
    <property type="entry name" value="HAD-like_sf"/>
</dbReference>
<organism evidence="1">
    <name type="scientific">Fagus sylvatica</name>
    <name type="common">Beechnut</name>
    <dbReference type="NCBI Taxonomy" id="28930"/>
    <lineage>
        <taxon>Eukaryota</taxon>
        <taxon>Viridiplantae</taxon>
        <taxon>Streptophyta</taxon>
        <taxon>Embryophyta</taxon>
        <taxon>Tracheophyta</taxon>
        <taxon>Spermatophyta</taxon>
        <taxon>Magnoliopsida</taxon>
        <taxon>eudicotyledons</taxon>
        <taxon>Gunneridae</taxon>
        <taxon>Pentapetalae</taxon>
        <taxon>rosids</taxon>
        <taxon>fabids</taxon>
        <taxon>Fagales</taxon>
        <taxon>Fagaceae</taxon>
        <taxon>Fagus</taxon>
    </lineage>
</organism>
<protein>
    <submittedName>
        <fullName evidence="1">Uncharacterized protein</fullName>
    </submittedName>
</protein>
<dbReference type="PANTHER" id="PTHR12725">
    <property type="entry name" value="HALOACID DEHALOGENASE-LIKE HYDROLASE"/>
    <property type="match status" value="1"/>
</dbReference>
<reference evidence="1" key="1">
    <citation type="submission" date="2018-02" db="EMBL/GenBank/DDBJ databases">
        <authorList>
            <person name="Cohen D.B."/>
            <person name="Kent A.D."/>
        </authorList>
    </citation>
    <scope>NUCLEOTIDE SEQUENCE</scope>
</reference>
<dbReference type="AlphaFoldDB" id="A0A2N9FLA9"/>
<dbReference type="Gene3D" id="1.10.150.450">
    <property type="match status" value="1"/>
</dbReference>
<accession>A0A2N9FLA9</accession>
<dbReference type="InterPro" id="IPR023214">
    <property type="entry name" value="HAD_sf"/>
</dbReference>
<dbReference type="Gene3D" id="3.40.50.1000">
    <property type="entry name" value="HAD superfamily/HAD-like"/>
    <property type="match status" value="1"/>
</dbReference>
<proteinExistence type="predicted"/>
<evidence type="ECO:0000313" key="1">
    <source>
        <dbReference type="EMBL" id="SPC87875.1"/>
    </source>
</evidence>
<dbReference type="InterPro" id="IPR010237">
    <property type="entry name" value="Pyr-5-nucltdase"/>
</dbReference>